<evidence type="ECO:0000256" key="9">
    <source>
        <dbReference type="PIRSR" id="PIRSR605150-3"/>
    </source>
</evidence>
<evidence type="ECO:0000256" key="8">
    <source>
        <dbReference type="PIRSR" id="PIRSR605150-2"/>
    </source>
</evidence>
<evidence type="ECO:0000256" key="3">
    <source>
        <dbReference type="ARBA" id="ARBA00022679"/>
    </source>
</evidence>
<dbReference type="GO" id="GO:0071555">
    <property type="term" value="P:cell wall organization"/>
    <property type="evidence" value="ECO:0007669"/>
    <property type="project" value="UniProtKB-KW"/>
</dbReference>
<dbReference type="HOGENOM" id="CLU_1931361_0_0_1"/>
<keyword evidence="5 10" id="KW-1133">Transmembrane helix</keyword>
<name>D7T253_VITVI</name>
<keyword evidence="2" id="KW-0328">Glycosyltransferase</keyword>
<feature type="binding site" evidence="8">
    <location>
        <position position="67"/>
    </location>
    <ligand>
        <name>UDP-alpha-D-glucose</name>
        <dbReference type="ChEBI" id="CHEBI:58885"/>
    </ligand>
</feature>
<evidence type="ECO:0000313" key="12">
    <source>
        <dbReference type="Proteomes" id="UP000009183"/>
    </source>
</evidence>
<dbReference type="GO" id="GO:0016760">
    <property type="term" value="F:cellulose synthase (UDP-forming) activity"/>
    <property type="evidence" value="ECO:0007669"/>
    <property type="project" value="InterPro"/>
</dbReference>
<evidence type="ECO:0000256" key="7">
    <source>
        <dbReference type="ARBA" id="ARBA00023316"/>
    </source>
</evidence>
<protein>
    <submittedName>
        <fullName evidence="11">Uncharacterized protein</fullName>
    </submittedName>
</protein>
<keyword evidence="6 10" id="KW-0472">Membrane</keyword>
<dbReference type="GO" id="GO:0012505">
    <property type="term" value="C:endomembrane system"/>
    <property type="evidence" value="ECO:0007669"/>
    <property type="project" value="UniProtKB-SubCell"/>
</dbReference>
<proteinExistence type="predicted"/>
<evidence type="ECO:0000256" key="2">
    <source>
        <dbReference type="ARBA" id="ARBA00022676"/>
    </source>
</evidence>
<evidence type="ECO:0000256" key="6">
    <source>
        <dbReference type="ARBA" id="ARBA00023136"/>
    </source>
</evidence>
<evidence type="ECO:0000256" key="1">
    <source>
        <dbReference type="ARBA" id="ARBA00004308"/>
    </source>
</evidence>
<dbReference type="InterPro" id="IPR005150">
    <property type="entry name" value="Cellulose_synth"/>
</dbReference>
<dbReference type="AlphaFoldDB" id="D7T253"/>
<feature type="transmembrane region" description="Helical" evidence="10">
    <location>
        <begin position="99"/>
        <end position="122"/>
    </location>
</feature>
<dbReference type="Pfam" id="PF03552">
    <property type="entry name" value="Cellulose_synt"/>
    <property type="match status" value="1"/>
</dbReference>
<feature type="binding site" evidence="9">
    <location>
        <position position="68"/>
    </location>
    <ligand>
        <name>Mn(2+)</name>
        <dbReference type="ChEBI" id="CHEBI:29035"/>
    </ligand>
</feature>
<dbReference type="EMBL" id="FN595506">
    <property type="protein sequence ID" value="CBI24543.3"/>
    <property type="molecule type" value="Genomic_DNA"/>
</dbReference>
<accession>D7T253</accession>
<comment type="subcellular location">
    <subcellularLocation>
        <location evidence="1">Endomembrane system</location>
    </subcellularLocation>
</comment>
<dbReference type="PaxDb" id="29760-VIT_16s0022g01400.t01"/>
<reference evidence="12" key="1">
    <citation type="journal article" date="2007" name="Nature">
        <title>The grapevine genome sequence suggests ancestral hexaploidization in major angiosperm phyla.</title>
        <authorList>
            <consortium name="The French-Italian Public Consortium for Grapevine Genome Characterization."/>
            <person name="Jaillon O."/>
            <person name="Aury J.-M."/>
            <person name="Noel B."/>
            <person name="Policriti A."/>
            <person name="Clepet C."/>
            <person name="Casagrande A."/>
            <person name="Choisne N."/>
            <person name="Aubourg S."/>
            <person name="Vitulo N."/>
            <person name="Jubin C."/>
            <person name="Vezzi A."/>
            <person name="Legeai F."/>
            <person name="Hugueney P."/>
            <person name="Dasilva C."/>
            <person name="Horner D."/>
            <person name="Mica E."/>
            <person name="Jublot D."/>
            <person name="Poulain J."/>
            <person name="Bruyere C."/>
            <person name="Billault A."/>
            <person name="Segurens B."/>
            <person name="Gouyvenoux M."/>
            <person name="Ugarte E."/>
            <person name="Cattonaro F."/>
            <person name="Anthouard V."/>
            <person name="Vico V."/>
            <person name="Del Fabbro C."/>
            <person name="Alaux M."/>
            <person name="Di Gaspero G."/>
            <person name="Dumas V."/>
            <person name="Felice N."/>
            <person name="Paillard S."/>
            <person name="Juman I."/>
            <person name="Moroldo M."/>
            <person name="Scalabrin S."/>
            <person name="Canaguier A."/>
            <person name="Le Clainche I."/>
            <person name="Malacrida G."/>
            <person name="Durand E."/>
            <person name="Pesole G."/>
            <person name="Laucou V."/>
            <person name="Chatelet P."/>
            <person name="Merdinoglu D."/>
            <person name="Delledonne M."/>
            <person name="Pezzotti M."/>
            <person name="Lecharny A."/>
            <person name="Scarpelli C."/>
            <person name="Artiguenave F."/>
            <person name="Pe M.E."/>
            <person name="Valle G."/>
            <person name="Morgante M."/>
            <person name="Caboche M."/>
            <person name="Adam-Blondon A.-F."/>
            <person name="Weissenbach J."/>
            <person name="Quetier F."/>
            <person name="Wincker P."/>
        </authorList>
    </citation>
    <scope>NUCLEOTIDE SEQUENCE [LARGE SCALE GENOMIC DNA]</scope>
    <source>
        <strain evidence="12">cv. Pinot noir / PN40024</strain>
    </source>
</reference>
<keyword evidence="4 10" id="KW-0812">Transmembrane</keyword>
<feature type="binding site" evidence="9">
    <location>
        <position position="92"/>
    </location>
    <ligand>
        <name>Mn(2+)</name>
        <dbReference type="ChEBI" id="CHEBI:29035"/>
    </ligand>
</feature>
<gene>
    <name evidence="11" type="ordered locus">VIT_16s0022g01400</name>
</gene>
<dbReference type="Proteomes" id="UP000009183">
    <property type="component" value="Chromosome 16"/>
</dbReference>
<dbReference type="OrthoDB" id="1858978at2759"/>
<dbReference type="GO" id="GO:0030244">
    <property type="term" value="P:cellulose biosynthetic process"/>
    <property type="evidence" value="ECO:0007669"/>
    <property type="project" value="InterPro"/>
</dbReference>
<dbReference type="STRING" id="29760.D7T253"/>
<dbReference type="GO" id="GO:0016020">
    <property type="term" value="C:membrane"/>
    <property type="evidence" value="ECO:0007669"/>
    <property type="project" value="InterPro"/>
</dbReference>
<keyword evidence="3" id="KW-0808">Transferase</keyword>
<evidence type="ECO:0000256" key="4">
    <source>
        <dbReference type="ARBA" id="ARBA00022692"/>
    </source>
</evidence>
<dbReference type="PANTHER" id="PTHR13301">
    <property type="entry name" value="X-BOX TRANSCRIPTION FACTOR-RELATED"/>
    <property type="match status" value="1"/>
</dbReference>
<evidence type="ECO:0000256" key="5">
    <source>
        <dbReference type="ARBA" id="ARBA00022989"/>
    </source>
</evidence>
<sequence>MVINRDKPLKRYHVGIIQAMLIPPNVELVFGIEASGENLIDTTKVNTRLPMLVYVFCENRSDYDYKKKVKATNALVQTNTIMSNRSSILNLDRDHYTQIIICCGLISILEITSTCIMIVVYVSHQYYIPKN</sequence>
<organism evidence="11 12">
    <name type="scientific">Vitis vinifera</name>
    <name type="common">Grape</name>
    <dbReference type="NCBI Taxonomy" id="29760"/>
    <lineage>
        <taxon>Eukaryota</taxon>
        <taxon>Viridiplantae</taxon>
        <taxon>Streptophyta</taxon>
        <taxon>Embryophyta</taxon>
        <taxon>Tracheophyta</taxon>
        <taxon>Spermatophyta</taxon>
        <taxon>Magnoliopsida</taxon>
        <taxon>eudicotyledons</taxon>
        <taxon>Gunneridae</taxon>
        <taxon>Pentapetalae</taxon>
        <taxon>rosids</taxon>
        <taxon>Vitales</taxon>
        <taxon>Vitaceae</taxon>
        <taxon>Viteae</taxon>
        <taxon>Vitis</taxon>
    </lineage>
</organism>
<keyword evidence="12" id="KW-1185">Reference proteome</keyword>
<evidence type="ECO:0000313" key="11">
    <source>
        <dbReference type="EMBL" id="CBI24543.3"/>
    </source>
</evidence>
<evidence type="ECO:0000256" key="10">
    <source>
        <dbReference type="SAM" id="Phobius"/>
    </source>
</evidence>
<keyword evidence="7" id="KW-0961">Cell wall biogenesis/degradation</keyword>
<dbReference type="InParanoid" id="D7T253"/>